<name>A0ABP9W4V0_9DEIO</name>
<organism evidence="2 3">
    <name type="scientific">Deinococcus carri</name>
    <dbReference type="NCBI Taxonomy" id="1211323"/>
    <lineage>
        <taxon>Bacteria</taxon>
        <taxon>Thermotogati</taxon>
        <taxon>Deinococcota</taxon>
        <taxon>Deinococci</taxon>
        <taxon>Deinococcales</taxon>
        <taxon>Deinococcaceae</taxon>
        <taxon>Deinococcus</taxon>
    </lineage>
</organism>
<protein>
    <recommendedName>
        <fullName evidence="1">Antitoxin Xre/MbcA/ParS-like toxin-binding domain-containing protein</fullName>
    </recommendedName>
</protein>
<dbReference type="Proteomes" id="UP001401887">
    <property type="component" value="Unassembled WGS sequence"/>
</dbReference>
<evidence type="ECO:0000259" key="1">
    <source>
        <dbReference type="Pfam" id="PF09722"/>
    </source>
</evidence>
<evidence type="ECO:0000313" key="2">
    <source>
        <dbReference type="EMBL" id="GAA5512374.1"/>
    </source>
</evidence>
<feature type="domain" description="Antitoxin Xre/MbcA/ParS-like toxin-binding" evidence="1">
    <location>
        <begin position="70"/>
        <end position="113"/>
    </location>
</feature>
<reference evidence="2 3" key="1">
    <citation type="submission" date="2024-02" db="EMBL/GenBank/DDBJ databases">
        <title>Deinococcus carri NBRC 110142.</title>
        <authorList>
            <person name="Ichikawa N."/>
            <person name="Katano-Makiyama Y."/>
            <person name="Hidaka K."/>
        </authorList>
    </citation>
    <scope>NUCLEOTIDE SEQUENCE [LARGE SCALE GENOMIC DNA]</scope>
    <source>
        <strain evidence="2 3">NBRC 110142</strain>
    </source>
</reference>
<accession>A0ABP9W4V0</accession>
<dbReference type="Pfam" id="PF09722">
    <property type="entry name" value="Xre_MbcA_ParS_C"/>
    <property type="match status" value="1"/>
</dbReference>
<gene>
    <name evidence="2" type="ORF">Dcar01_01088</name>
</gene>
<sequence>MRPSPAEHLLIDARNPKNGKLDAQRVAAAFGMTLRELAQTLNRDASGLSKHPTSDSLQAPLHDLETIGLQLRDVFGELSVGRMWLRAPNPVLGGRAPITYLLEQQPIAVRRLLLLAETGMPT</sequence>
<dbReference type="InterPro" id="IPR024467">
    <property type="entry name" value="Xre/MbcA/ParS-like_toxin-bd"/>
</dbReference>
<evidence type="ECO:0000313" key="3">
    <source>
        <dbReference type="Proteomes" id="UP001401887"/>
    </source>
</evidence>
<dbReference type="EMBL" id="BAABRP010000002">
    <property type="protein sequence ID" value="GAA5512374.1"/>
    <property type="molecule type" value="Genomic_DNA"/>
</dbReference>
<proteinExistence type="predicted"/>
<dbReference type="RefSeq" id="WP_345462124.1">
    <property type="nucleotide sequence ID" value="NZ_BAABRP010000002.1"/>
</dbReference>
<keyword evidence="3" id="KW-1185">Reference proteome</keyword>
<comment type="caution">
    <text evidence="2">The sequence shown here is derived from an EMBL/GenBank/DDBJ whole genome shotgun (WGS) entry which is preliminary data.</text>
</comment>